<dbReference type="InterPro" id="IPR016024">
    <property type="entry name" value="ARM-type_fold"/>
</dbReference>
<dbReference type="Pfam" id="PF20206">
    <property type="entry name" value="Tra1_ring"/>
    <property type="match status" value="1"/>
</dbReference>
<sequence>QENLRHFIGEEDQAVADLKDQLKHGERTDIGIFCDDGESEVDPDEIRPDYKTAVIVRVENMRSTDGKIYWSVVLDGEDKPKRVEASLLQGNENFEKFVEEARTSEGQSGGDSQMKDFDVKGFRGHRTGRDGFGYTTKYEGYRKEEFLNSFNVNEGCEDLVTKYWNDFQKSDITVKVTQHNALEVWGKTVGKLDVKRVRALLDEEDLQNELSSIRDIASFVLPARARKKSPTLHSVLESWLDHSSADVIFEAYISIILDDTLPQAVAQFHRVQRCASALASLREDHAKAALAKAVLQWQIGRSLIRVFSWFQKQHSGGGIGELAAKEFRDQGFTKFSKISPYLAKLCSHVMWFLIDVENRYQARKAEQEGRTDTDFDSPSLTPDLGPRPSTPLDSLPGDLYGLRPSGSASDISLQRSVYQEVWARHPWSCQALLSKVVQAILTEELVNPHLIKYDKLLQTTKHLGSPGQAVNRCIVRGAMLLCLVEATQSDAILVSDRMTPLLNSPNFIAGNTCSNTRDAAPKVLNNLDELRGPFVRAAQDLLTPGIRTTLTEMGNVIHTCLVNHFSPSSKNAAKTRHSGRLAVFGPISLDQVMPQDANIAILNLMFRESLQERRGKSWVVESLGRVLRGEHATRSSHSVNNPDHTNPARHFNRLATLLSEYMGDRPLTGPYGLSNLLSWFGTGQGAMTERFQEHLTGHGGFWSESVQDIVAKFNFALQQNDHLATDSVEGLGPVLEGLLKYDDNRAWGQPSNLLSAQPTQRGKNGAKFTLQAKFTPYFEDRVVNNWTSFLGVMAGQDYQKWTGPRKSWKEALEMVHGLRISGIGGLTALQLVNSLALFGVVDMPDQRTLADWIWERPQLGAFRGLEAIGFNIVNTNAARFSFNLVYSHLDQAMSNEDKDLIGFSTIFVEHLLCKVVRWDRRLKQDGSNLTLESLAEDIMKKHGAGIVEPDPFPCPLTLASHLVQQCFSEACTAKMAISFNGKSEAIALGPVADLAVRSLPKLGAVDQLHAYRYLENCISLMLYEGLKGKNVEDFFVHALEGLFDCIHLPPVQSEAEGNLLAGILDSIPHALAREQPAQIEKAKTFVAAIIEDLVQMRFVDQEECRLQWCSPDGRDTRLGQKWIADREIDLVRTLIHVLKDLPNDLPRNIESVVDILVDVITISYTHIELSNDTALGRTRLSHIAGLFFPELQSPSAIVREASQKCISLLVEQSGRPAMELLLPHRDRTLTGIYTKPLRALPFLKQIGMIEAVRFCLKLDPPLADLNDELLRLLHETLALADADDTQLLGPRHLRQSILEVIKLRVACIQLLTAALPLTDFFSRQPQTRQRITGVYFKSLYSPSAEVKDVAHEGLRLVLGHQSRLPKELLQTGLRPILMNLADPKRLSISGLEGLARLLELLTNYFKVEIGHKLLDHFRIVADPQTLQMSPKVPFSENEGIPKLVRLAHIFHLLPPSANIFLESLVNVIVQTETQLHFSTQNPFSEPLAKYLDRYPTEGVDFLFRNLKLPCTVCTFRNILQAKPTPNLQRELASRAQLLGSRLAFGSDTYQLKSALQLVDDLADIDPTFLAQNEYIVEQLVALWNAMAGPHNDVDVAEMTHWHSMIQRVFIQVLQRSPRIDLLFELVSIYSRNLELDTVATTKFLYQHVALSEDLFFRRNVLLRFITWFNDPQYTWQHKCDFIRYVVSPTLLVQASRSLQADRLIDSDFIAQLHRLIWAPLTTKTTDSQGMEDLLRIEFLHLTTILVQHYPDLLEDVKKDIAKYIWFHISNFDDIIVKQMAYLLAAQFFSTFPNPPKFILRAWTGLLQLPQLEGRSPLRHEAMAILASCFPTDTDENGYLLWAKETRRVLQDDGPIQMLPIYHLIVKQPDLFFPVRSLFISHITNSLQKLGLSATSSAESRLLSIEVLTTIFK</sequence>
<dbReference type="EMBL" id="SDEE01001391">
    <property type="protein sequence ID" value="RXW12133.1"/>
    <property type="molecule type" value="Genomic_DNA"/>
</dbReference>
<evidence type="ECO:0000313" key="2">
    <source>
        <dbReference type="EMBL" id="RXW12133.1"/>
    </source>
</evidence>
<dbReference type="OrthoDB" id="2877921at2759"/>
<evidence type="ECO:0000313" key="3">
    <source>
        <dbReference type="Proteomes" id="UP000290288"/>
    </source>
</evidence>
<organism evidence="2 3">
    <name type="scientific">Candolleomyces aberdarensis</name>
    <dbReference type="NCBI Taxonomy" id="2316362"/>
    <lineage>
        <taxon>Eukaryota</taxon>
        <taxon>Fungi</taxon>
        <taxon>Dikarya</taxon>
        <taxon>Basidiomycota</taxon>
        <taxon>Agaricomycotina</taxon>
        <taxon>Agaricomycetes</taxon>
        <taxon>Agaricomycetidae</taxon>
        <taxon>Agaricales</taxon>
        <taxon>Agaricineae</taxon>
        <taxon>Psathyrellaceae</taxon>
        <taxon>Candolleomyces</taxon>
    </lineage>
</organism>
<dbReference type="STRING" id="2316362.A0A4Q2CZ83"/>
<proteinExistence type="predicted"/>
<feature type="non-terminal residue" evidence="2">
    <location>
        <position position="1"/>
    </location>
</feature>
<dbReference type="Proteomes" id="UP000290288">
    <property type="component" value="Unassembled WGS sequence"/>
</dbReference>
<protein>
    <submittedName>
        <fullName evidence="2">Uncharacterized protein</fullName>
    </submittedName>
</protein>
<feature type="region of interest" description="Disordered" evidence="1">
    <location>
        <begin position="365"/>
        <end position="396"/>
    </location>
</feature>
<reference evidence="2 3" key="1">
    <citation type="submission" date="2019-01" db="EMBL/GenBank/DDBJ databases">
        <title>Draft genome sequence of Psathyrella aberdarensis IHI B618.</title>
        <authorList>
            <person name="Buettner E."/>
            <person name="Kellner H."/>
        </authorList>
    </citation>
    <scope>NUCLEOTIDE SEQUENCE [LARGE SCALE GENOMIC DNA]</scope>
    <source>
        <strain evidence="2 3">IHI B618</strain>
    </source>
</reference>
<accession>A0A4Q2CZ83</accession>
<comment type="caution">
    <text evidence="2">The sequence shown here is derived from an EMBL/GenBank/DDBJ whole genome shotgun (WGS) entry which is preliminary data.</text>
</comment>
<gene>
    <name evidence="2" type="ORF">EST38_g13721</name>
</gene>
<evidence type="ECO:0000256" key="1">
    <source>
        <dbReference type="SAM" id="MobiDB-lite"/>
    </source>
</evidence>
<keyword evidence="3" id="KW-1185">Reference proteome</keyword>
<dbReference type="InterPro" id="IPR046805">
    <property type="entry name" value="Tra1_ring"/>
</dbReference>
<name>A0A4Q2CZ83_9AGAR</name>
<dbReference type="SUPFAM" id="SSF48371">
    <property type="entry name" value="ARM repeat"/>
    <property type="match status" value="1"/>
</dbReference>